<reference evidence="1 2" key="1">
    <citation type="submission" date="2021-06" db="EMBL/GenBank/DDBJ databases">
        <title>Caerostris extrusa draft genome.</title>
        <authorList>
            <person name="Kono N."/>
            <person name="Arakawa K."/>
        </authorList>
    </citation>
    <scope>NUCLEOTIDE SEQUENCE [LARGE SCALE GENOMIC DNA]</scope>
</reference>
<dbReference type="AlphaFoldDB" id="A0AAV4PBT0"/>
<gene>
    <name evidence="1" type="ORF">CEXT_417251</name>
</gene>
<organism evidence="1 2">
    <name type="scientific">Caerostris extrusa</name>
    <name type="common">Bark spider</name>
    <name type="synonym">Caerostris bankana</name>
    <dbReference type="NCBI Taxonomy" id="172846"/>
    <lineage>
        <taxon>Eukaryota</taxon>
        <taxon>Metazoa</taxon>
        <taxon>Ecdysozoa</taxon>
        <taxon>Arthropoda</taxon>
        <taxon>Chelicerata</taxon>
        <taxon>Arachnida</taxon>
        <taxon>Araneae</taxon>
        <taxon>Araneomorphae</taxon>
        <taxon>Entelegynae</taxon>
        <taxon>Araneoidea</taxon>
        <taxon>Araneidae</taxon>
        <taxon>Caerostris</taxon>
    </lineage>
</organism>
<accession>A0AAV4PBT0</accession>
<dbReference type="Proteomes" id="UP001054945">
    <property type="component" value="Unassembled WGS sequence"/>
</dbReference>
<evidence type="ECO:0000313" key="2">
    <source>
        <dbReference type="Proteomes" id="UP001054945"/>
    </source>
</evidence>
<sequence>MCGCSVLICPEGKRISGTNKFVCHILIGVFFFQNKNFTCYSFWNRMLAKVFRARIDSRPVVVFGETVPSAESLRWAFGEEF</sequence>
<name>A0AAV4PBT0_CAEEX</name>
<proteinExistence type="predicted"/>
<comment type="caution">
    <text evidence="1">The sequence shown here is derived from an EMBL/GenBank/DDBJ whole genome shotgun (WGS) entry which is preliminary data.</text>
</comment>
<dbReference type="EMBL" id="BPLR01004330">
    <property type="protein sequence ID" value="GIX94069.1"/>
    <property type="molecule type" value="Genomic_DNA"/>
</dbReference>
<keyword evidence="2" id="KW-1185">Reference proteome</keyword>
<protein>
    <submittedName>
        <fullName evidence="1">Uncharacterized protein</fullName>
    </submittedName>
</protein>
<evidence type="ECO:0000313" key="1">
    <source>
        <dbReference type="EMBL" id="GIX94069.1"/>
    </source>
</evidence>